<evidence type="ECO:0000256" key="9">
    <source>
        <dbReference type="SAM" id="Phobius"/>
    </source>
</evidence>
<dbReference type="EMBL" id="AONQ01000022">
    <property type="protein sequence ID" value="EME70132.1"/>
    <property type="molecule type" value="Genomic_DNA"/>
</dbReference>
<reference evidence="10 11" key="1">
    <citation type="journal article" date="2014" name="Genome Announc.">
        <title>Draft Genome Sequence of Magnetospirillum sp. Strain SO-1, a Freshwater Magnetotactic Bacterium Isolated from the Ol'khovka River, Russia.</title>
        <authorList>
            <person name="Grouzdev D.S."/>
            <person name="Dziuba M.V."/>
            <person name="Sukhacheva M.S."/>
            <person name="Mardanov A.V."/>
            <person name="Beletskiy A.V."/>
            <person name="Kuznetsov B.B."/>
            <person name="Skryabin K.G."/>
        </authorList>
    </citation>
    <scope>NUCLEOTIDE SEQUENCE [LARGE SCALE GENOMIC DNA]</scope>
    <source>
        <strain evidence="10 11">SO-1</strain>
    </source>
</reference>
<evidence type="ECO:0000256" key="6">
    <source>
        <dbReference type="ARBA" id="ARBA00022989"/>
    </source>
</evidence>
<gene>
    <name evidence="10" type="ORF">H261_10014</name>
</gene>
<feature type="transmembrane region" description="Helical" evidence="9">
    <location>
        <begin position="6"/>
        <end position="30"/>
    </location>
</feature>
<dbReference type="PANTHER" id="PTHR30574:SF1">
    <property type="entry name" value="SULPHUR TRANSPORT DOMAIN-CONTAINING PROTEIN"/>
    <property type="match status" value="1"/>
</dbReference>
<evidence type="ECO:0000256" key="1">
    <source>
        <dbReference type="ARBA" id="ARBA00004429"/>
    </source>
</evidence>
<protein>
    <submittedName>
        <fullName evidence="10">Transporter component</fullName>
    </submittedName>
</protein>
<feature type="transmembrane region" description="Helical" evidence="9">
    <location>
        <begin position="116"/>
        <end position="135"/>
    </location>
</feature>
<comment type="subcellular location">
    <subcellularLocation>
        <location evidence="1">Cell inner membrane</location>
        <topology evidence="1">Multi-pass membrane protein</topology>
    </subcellularLocation>
</comment>
<keyword evidence="2" id="KW-0813">Transport</keyword>
<dbReference type="Pfam" id="PF04143">
    <property type="entry name" value="Sulf_transp"/>
    <property type="match status" value="1"/>
</dbReference>
<proteinExistence type="inferred from homology"/>
<dbReference type="STRING" id="1244869.H261_10014"/>
<dbReference type="Proteomes" id="UP000011744">
    <property type="component" value="Unassembled WGS sequence"/>
</dbReference>
<evidence type="ECO:0000256" key="7">
    <source>
        <dbReference type="ARBA" id="ARBA00023136"/>
    </source>
</evidence>
<evidence type="ECO:0000313" key="10">
    <source>
        <dbReference type="EMBL" id="EME70132.1"/>
    </source>
</evidence>
<evidence type="ECO:0000313" key="11">
    <source>
        <dbReference type="Proteomes" id="UP000011744"/>
    </source>
</evidence>
<accession>M2ZS20</accession>
<evidence type="ECO:0000256" key="8">
    <source>
        <dbReference type="ARBA" id="ARBA00035655"/>
    </source>
</evidence>
<evidence type="ECO:0000256" key="2">
    <source>
        <dbReference type="ARBA" id="ARBA00022448"/>
    </source>
</evidence>
<dbReference type="eggNOG" id="COG2391">
    <property type="taxonomic scope" value="Bacteria"/>
</dbReference>
<keyword evidence="5 9" id="KW-0812">Transmembrane</keyword>
<keyword evidence="7 9" id="KW-0472">Membrane</keyword>
<keyword evidence="4" id="KW-0997">Cell inner membrane</keyword>
<feature type="transmembrane region" description="Helical" evidence="9">
    <location>
        <begin position="82"/>
        <end position="109"/>
    </location>
</feature>
<name>M2ZS20_9PROT</name>
<dbReference type="GO" id="GO:0005886">
    <property type="term" value="C:plasma membrane"/>
    <property type="evidence" value="ECO:0007669"/>
    <property type="project" value="UniProtKB-SubCell"/>
</dbReference>
<dbReference type="RefSeq" id="WP_008616951.1">
    <property type="nucleotide sequence ID" value="NZ_AONQ01000022.1"/>
</dbReference>
<comment type="similarity">
    <text evidence="8">Belongs to the TsuA/YedE (TC 9.B.102) family.</text>
</comment>
<feature type="transmembrane region" description="Helical" evidence="9">
    <location>
        <begin position="50"/>
        <end position="70"/>
    </location>
</feature>
<keyword evidence="6 9" id="KW-1133">Transmembrane helix</keyword>
<dbReference type="InterPro" id="IPR007272">
    <property type="entry name" value="Sulf_transp_TsuA/YedE"/>
</dbReference>
<evidence type="ECO:0000256" key="3">
    <source>
        <dbReference type="ARBA" id="ARBA00022475"/>
    </source>
</evidence>
<evidence type="ECO:0000256" key="5">
    <source>
        <dbReference type="ARBA" id="ARBA00022692"/>
    </source>
</evidence>
<dbReference type="PATRIC" id="fig|1244869.3.peg.2025"/>
<dbReference type="PANTHER" id="PTHR30574">
    <property type="entry name" value="INNER MEMBRANE PROTEIN YEDE"/>
    <property type="match status" value="1"/>
</dbReference>
<evidence type="ECO:0000256" key="4">
    <source>
        <dbReference type="ARBA" id="ARBA00022519"/>
    </source>
</evidence>
<comment type="caution">
    <text evidence="10">The sequence shown here is derived from an EMBL/GenBank/DDBJ whole genome shotgun (WGS) entry which is preliminary data.</text>
</comment>
<keyword evidence="11" id="KW-1185">Reference proteome</keyword>
<sequence>MVALSAADWGLALAGGGLIGLAAAGLMLAFGRVAGVSGLVRNALAGRVEAIAFVLGLPLGALLVQALLASPPVTAFASPGRLVLAGLLVGIGAGLANGCTSGHAVCGIARLSPRSLVATVLFIAVGAGMVALAGVPAP</sequence>
<organism evidence="10 11">
    <name type="scientific">Paramagnetospirillum caucaseum</name>
    <dbReference type="NCBI Taxonomy" id="1244869"/>
    <lineage>
        <taxon>Bacteria</taxon>
        <taxon>Pseudomonadati</taxon>
        <taxon>Pseudomonadota</taxon>
        <taxon>Alphaproteobacteria</taxon>
        <taxon>Rhodospirillales</taxon>
        <taxon>Magnetospirillaceae</taxon>
        <taxon>Paramagnetospirillum</taxon>
    </lineage>
</organism>
<dbReference type="AlphaFoldDB" id="M2ZS20"/>
<keyword evidence="3" id="KW-1003">Cell membrane</keyword>